<dbReference type="FunFam" id="3.90.550.10:FF:000051">
    <property type="entry name" value="Alpha-1,2-mannosyltransferase (Ktr4)"/>
    <property type="match status" value="1"/>
</dbReference>
<dbReference type="AlphaFoldDB" id="A0A2T9YHP4"/>
<feature type="active site" description="Nucleophile" evidence="3">
    <location>
        <position position="269"/>
    </location>
</feature>
<evidence type="ECO:0000313" key="5">
    <source>
        <dbReference type="Proteomes" id="UP000245699"/>
    </source>
</evidence>
<dbReference type="Gene3D" id="3.90.550.10">
    <property type="entry name" value="Spore Coat Polysaccharide Biosynthesis Protein SpsA, Chain A"/>
    <property type="match status" value="1"/>
</dbReference>
<dbReference type="Proteomes" id="UP000245699">
    <property type="component" value="Unassembled WGS sequence"/>
</dbReference>
<dbReference type="PANTHER" id="PTHR31121:SF6">
    <property type="entry name" value="ALPHA-1,2 MANNOSYLTRANSFERASE KTR1"/>
    <property type="match status" value="1"/>
</dbReference>
<accession>A0A2T9YHP4</accession>
<proteinExistence type="inferred from homology"/>
<evidence type="ECO:0000256" key="1">
    <source>
        <dbReference type="ARBA" id="ARBA00007677"/>
    </source>
</evidence>
<protein>
    <recommendedName>
        <fullName evidence="6">Glycosyltransferase family 15 protein</fullName>
    </recommendedName>
</protein>
<evidence type="ECO:0000256" key="3">
    <source>
        <dbReference type="PIRSR" id="PIRSR018153-1"/>
    </source>
</evidence>
<comment type="similarity">
    <text evidence="1">Belongs to the glycosyltransferase 15 family.</text>
</comment>
<sequence length="365" mass="43076">MTTFILQGLPGINNSHHKSDFDSLFENNPTSILPIHNQENFKSKWIETNIINYNTSSTNTHGRVKAAIVALVRNSELFGMQQTIREITDRFNKNYNYPIILLNDEPFTEEFKQGIEPLTTAKVLYGLVDGEQWGYPSWINKRRAKKEMNKATYKYAKSESYRFMCRFQAGYIFRHSLLKELDYYWRVEPNVHYFCDINYDPFKYMQDNKLIYGFTIAVPEIQQTIRSLWTTTLKFIKINPYYISPNNTLKWILTKKKKYNGCHYWSNFEIVNLGFYRSKAYMDYFNFLDRSGGFFYERWGDAPIHTLAVSMFLNKSQIHYFEDIGYKHQGAGHCPVPDKRIGACVCDENKNKANSHTCGLLWKKM</sequence>
<dbReference type="GO" id="GO:0016020">
    <property type="term" value="C:membrane"/>
    <property type="evidence" value="ECO:0007669"/>
    <property type="project" value="InterPro"/>
</dbReference>
<dbReference type="InterPro" id="IPR029044">
    <property type="entry name" value="Nucleotide-diphossugar_trans"/>
</dbReference>
<dbReference type="SUPFAM" id="SSF53448">
    <property type="entry name" value="Nucleotide-diphospho-sugar transferases"/>
    <property type="match status" value="1"/>
</dbReference>
<dbReference type="Pfam" id="PF01793">
    <property type="entry name" value="Glyco_transf_15"/>
    <property type="match status" value="1"/>
</dbReference>
<keyword evidence="2" id="KW-0808">Transferase</keyword>
<organism evidence="4 5">
    <name type="scientific">Furculomyces boomerangus</name>
    <dbReference type="NCBI Taxonomy" id="61424"/>
    <lineage>
        <taxon>Eukaryota</taxon>
        <taxon>Fungi</taxon>
        <taxon>Fungi incertae sedis</taxon>
        <taxon>Zoopagomycota</taxon>
        <taxon>Kickxellomycotina</taxon>
        <taxon>Harpellomycetes</taxon>
        <taxon>Harpellales</taxon>
        <taxon>Harpellaceae</taxon>
        <taxon>Furculomyces</taxon>
    </lineage>
</organism>
<evidence type="ECO:0008006" key="6">
    <source>
        <dbReference type="Google" id="ProtNLM"/>
    </source>
</evidence>
<dbReference type="GO" id="GO:0000026">
    <property type="term" value="F:alpha-1,2-mannosyltransferase activity"/>
    <property type="evidence" value="ECO:0007669"/>
    <property type="project" value="TreeGrafter"/>
</dbReference>
<dbReference type="GO" id="GO:0005794">
    <property type="term" value="C:Golgi apparatus"/>
    <property type="evidence" value="ECO:0007669"/>
    <property type="project" value="TreeGrafter"/>
</dbReference>
<dbReference type="EMBL" id="MBFT01000395">
    <property type="protein sequence ID" value="PVU91851.1"/>
    <property type="molecule type" value="Genomic_DNA"/>
</dbReference>
<keyword evidence="5" id="KW-1185">Reference proteome</keyword>
<dbReference type="GO" id="GO:0006487">
    <property type="term" value="P:protein N-linked glycosylation"/>
    <property type="evidence" value="ECO:0007669"/>
    <property type="project" value="TreeGrafter"/>
</dbReference>
<dbReference type="GO" id="GO:0000032">
    <property type="term" value="P:cell wall mannoprotein biosynthetic process"/>
    <property type="evidence" value="ECO:0007669"/>
    <property type="project" value="TreeGrafter"/>
</dbReference>
<evidence type="ECO:0000256" key="2">
    <source>
        <dbReference type="ARBA" id="ARBA00022679"/>
    </source>
</evidence>
<evidence type="ECO:0000313" key="4">
    <source>
        <dbReference type="EMBL" id="PVU91851.1"/>
    </source>
</evidence>
<gene>
    <name evidence="4" type="ORF">BB559_003952</name>
</gene>
<dbReference type="OrthoDB" id="439943at2759"/>
<dbReference type="InterPro" id="IPR002685">
    <property type="entry name" value="Glyco_trans_15"/>
</dbReference>
<dbReference type="PIRSF" id="PIRSF018153">
    <property type="entry name" value="Glyco_trans_15"/>
    <property type="match status" value="1"/>
</dbReference>
<reference evidence="4 5" key="1">
    <citation type="journal article" date="2018" name="MBio">
        <title>Comparative Genomics Reveals the Core Gene Toolbox for the Fungus-Insect Symbiosis.</title>
        <authorList>
            <person name="Wang Y."/>
            <person name="Stata M."/>
            <person name="Wang W."/>
            <person name="Stajich J.E."/>
            <person name="White M.M."/>
            <person name="Moncalvo J.M."/>
        </authorList>
    </citation>
    <scope>NUCLEOTIDE SEQUENCE [LARGE SCALE GENOMIC DNA]</scope>
    <source>
        <strain evidence="4 5">AUS-77-4</strain>
    </source>
</reference>
<comment type="caution">
    <text evidence="4">The sequence shown here is derived from an EMBL/GenBank/DDBJ whole genome shotgun (WGS) entry which is preliminary data.</text>
</comment>
<dbReference type="STRING" id="61424.A0A2T9YHP4"/>
<name>A0A2T9YHP4_9FUNG</name>
<dbReference type="PANTHER" id="PTHR31121">
    <property type="entry name" value="ALPHA-1,2 MANNOSYLTRANSFERASE KTR1"/>
    <property type="match status" value="1"/>
</dbReference>